<comment type="caution">
    <text evidence="2">The sequence shown here is derived from an EMBL/GenBank/DDBJ whole genome shotgun (WGS) entry which is preliminary data.</text>
</comment>
<dbReference type="SUPFAM" id="SSF53474">
    <property type="entry name" value="alpha/beta-Hydrolases"/>
    <property type="match status" value="1"/>
</dbReference>
<feature type="signal peptide" evidence="1">
    <location>
        <begin position="1"/>
        <end position="22"/>
    </location>
</feature>
<gene>
    <name evidence="2" type="ORF">GV832_12160</name>
</gene>
<evidence type="ECO:0000313" key="3">
    <source>
        <dbReference type="Proteomes" id="UP001193501"/>
    </source>
</evidence>
<reference evidence="2" key="1">
    <citation type="submission" date="2020-01" db="EMBL/GenBank/DDBJ databases">
        <authorList>
            <person name="Chen W.-M."/>
        </authorList>
    </citation>
    <scope>NUCLEOTIDE SEQUENCE</scope>
    <source>
        <strain evidence="2">CYK-10</strain>
    </source>
</reference>
<keyword evidence="1" id="KW-0732">Signal</keyword>
<evidence type="ECO:0000256" key="1">
    <source>
        <dbReference type="SAM" id="SignalP"/>
    </source>
</evidence>
<dbReference type="PANTHER" id="PTHR37946:SF1">
    <property type="entry name" value="SLL1969 PROTEIN"/>
    <property type="match status" value="1"/>
</dbReference>
<sequence length="246" mass="26293">MRRSSALFLAALAALGPLPARGECVVLLHGLARTEASLLLMDGALRAQGYHVVNESYPSRAATVAELAEMVGERVASCPAGEKLHFVTHSMGGILLRLWLRDHRPENLGRVVMLAPPNQGSEVVDALSDWALFKWANGPAGAELGTGPEGPRALPPVDFDLGVIAGTRSLNPILSRLIPGPDDGKVSVASTKVEGMRAHLTLPVSHTFMMNSPEVIVQVMTYLAEGRFSPDLKWSEALGQLLKPRA</sequence>
<dbReference type="EMBL" id="JAABNR010000010">
    <property type="protein sequence ID" value="NBZ88336.1"/>
    <property type="molecule type" value="Genomic_DNA"/>
</dbReference>
<feature type="chain" id="PRO_5042279537" evidence="1">
    <location>
        <begin position="23"/>
        <end position="246"/>
    </location>
</feature>
<dbReference type="RefSeq" id="WP_168775151.1">
    <property type="nucleotide sequence ID" value="NZ_JAABNR010000010.1"/>
</dbReference>
<dbReference type="AlphaFoldDB" id="A0AAE4Y9A3"/>
<dbReference type="Proteomes" id="UP001193501">
    <property type="component" value="Unassembled WGS sequence"/>
</dbReference>
<dbReference type="InterPro" id="IPR029058">
    <property type="entry name" value="AB_hydrolase_fold"/>
</dbReference>
<name>A0AAE4Y9A3_9RHOB</name>
<dbReference type="Gene3D" id="3.40.50.1820">
    <property type="entry name" value="alpha/beta hydrolase"/>
    <property type="match status" value="1"/>
</dbReference>
<proteinExistence type="predicted"/>
<accession>A0AAE4Y9A3</accession>
<dbReference type="GO" id="GO:0016787">
    <property type="term" value="F:hydrolase activity"/>
    <property type="evidence" value="ECO:0007669"/>
    <property type="project" value="UniProtKB-KW"/>
</dbReference>
<evidence type="ECO:0000313" key="2">
    <source>
        <dbReference type="EMBL" id="NBZ88336.1"/>
    </source>
</evidence>
<keyword evidence="2" id="KW-0378">Hydrolase</keyword>
<keyword evidence="3" id="KW-1185">Reference proteome</keyword>
<organism evidence="2 3">
    <name type="scientific">Stagnihabitans tardus</name>
    <dbReference type="NCBI Taxonomy" id="2699202"/>
    <lineage>
        <taxon>Bacteria</taxon>
        <taxon>Pseudomonadati</taxon>
        <taxon>Pseudomonadota</taxon>
        <taxon>Alphaproteobacteria</taxon>
        <taxon>Rhodobacterales</taxon>
        <taxon>Paracoccaceae</taxon>
        <taxon>Stagnihabitans</taxon>
    </lineage>
</organism>
<dbReference type="PANTHER" id="PTHR37946">
    <property type="entry name" value="SLL1969 PROTEIN"/>
    <property type="match status" value="1"/>
</dbReference>
<protein>
    <submittedName>
        <fullName evidence="2">Alpha/beta hydrolase</fullName>
    </submittedName>
</protein>